<dbReference type="SUPFAM" id="SSF51735">
    <property type="entry name" value="NAD(P)-binding Rossmann-fold domains"/>
    <property type="match status" value="1"/>
</dbReference>
<evidence type="ECO:0000256" key="9">
    <source>
        <dbReference type="RuleBase" id="RU361152"/>
    </source>
</evidence>
<dbReference type="InterPro" id="IPR001088">
    <property type="entry name" value="Glyco_hydro_4"/>
</dbReference>
<dbReference type="PANTHER" id="PTHR32092">
    <property type="entry name" value="6-PHOSPHO-BETA-GLUCOSIDASE-RELATED"/>
    <property type="match status" value="1"/>
</dbReference>
<comment type="caution">
    <text evidence="11">The sequence shown here is derived from an EMBL/GenBank/DDBJ whole genome shotgun (WGS) entry which is preliminary data.</text>
</comment>
<comment type="similarity">
    <text evidence="2 9">Belongs to the glycosyl hydrolase 4 family.</text>
</comment>
<reference evidence="12" key="1">
    <citation type="journal article" date="2019" name="Int. J. Syst. Evol. Microbiol.">
        <title>The Global Catalogue of Microorganisms (GCM) 10K type strain sequencing project: providing services to taxonomists for standard genome sequencing and annotation.</title>
        <authorList>
            <consortium name="The Broad Institute Genomics Platform"/>
            <consortium name="The Broad Institute Genome Sequencing Center for Infectious Disease"/>
            <person name="Wu L."/>
            <person name="Ma J."/>
        </authorList>
    </citation>
    <scope>NUCLEOTIDE SEQUENCE [LARGE SCALE GENOMIC DNA]</scope>
    <source>
        <strain evidence="12">JCM 16540</strain>
    </source>
</reference>
<evidence type="ECO:0000256" key="8">
    <source>
        <dbReference type="ARBA" id="ARBA00023295"/>
    </source>
</evidence>
<keyword evidence="12" id="KW-1185">Reference proteome</keyword>
<comment type="cofactor">
    <cofactor evidence="1">
        <name>Mn(2+)</name>
        <dbReference type="ChEBI" id="CHEBI:29035"/>
    </cofactor>
</comment>
<gene>
    <name evidence="11" type="ORF">GCM10022197_32080</name>
</gene>
<evidence type="ECO:0000256" key="7">
    <source>
        <dbReference type="ARBA" id="ARBA00023277"/>
    </source>
</evidence>
<evidence type="ECO:0000256" key="2">
    <source>
        <dbReference type="ARBA" id="ARBA00010141"/>
    </source>
</evidence>
<protein>
    <submittedName>
        <fullName evidence="11">Alpha-glucosidase/alpha-galactosidase</fullName>
    </submittedName>
</protein>
<sequence length="459" mass="48241">MLIGAGSTVFTPGLMRDLVGNGTFEGWTVHLVDLNAEAAEVMARVGRRMAEAAGADLTFVPHTDRREALPGARIVTTTIAVGAAEGWRLDLEVPARYGIAQTVGDSVGPGGVLRALRHVPELVAIARDVADLAPEAQLVNYSNPLTANVRAVTAETGVPTIGLCHGTAHTLAKLNADLGLADRAGEVHATFAGLNHLCWLLDYRLGAEDLYPRLAALVADRAGGRDAPGTSTEGVHLAVSADLFRTFGRYPAPGDRHVAEFFGWYLRSTDGAGVDEDRLPWGLQGGRDDTIRYIEQKSDLWQRLHDQADGRLPAAPVDGDGDDQEAERLVSIAEALVTGREHVELAVNLPNAGAIPNLPPEAVVEVPALVGGRGVTGLAVGPLPPAIAAVLTARAEQQELTVQAALRGDRALAVQALALDPLVPSPDVARRILDDAVRAHGRTLNAFAAPGDDRATEAA</sequence>
<dbReference type="EMBL" id="BAAAYR010000004">
    <property type="protein sequence ID" value="GAA3572914.1"/>
    <property type="molecule type" value="Genomic_DNA"/>
</dbReference>
<dbReference type="InterPro" id="IPR053715">
    <property type="entry name" value="GH4_Enzyme_sf"/>
</dbReference>
<organism evidence="11 12">
    <name type="scientific">Microlunatus spumicola</name>
    <dbReference type="NCBI Taxonomy" id="81499"/>
    <lineage>
        <taxon>Bacteria</taxon>
        <taxon>Bacillati</taxon>
        <taxon>Actinomycetota</taxon>
        <taxon>Actinomycetes</taxon>
        <taxon>Propionibacteriales</taxon>
        <taxon>Propionibacteriaceae</taxon>
        <taxon>Microlunatus</taxon>
    </lineage>
</organism>
<dbReference type="InterPro" id="IPR015955">
    <property type="entry name" value="Lactate_DH/Glyco_Ohase_4_C"/>
</dbReference>
<evidence type="ECO:0000256" key="5">
    <source>
        <dbReference type="ARBA" id="ARBA00023027"/>
    </source>
</evidence>
<keyword evidence="8 9" id="KW-0326">Glycosidase</keyword>
<keyword evidence="3" id="KW-0479">Metal-binding</keyword>
<evidence type="ECO:0000256" key="3">
    <source>
        <dbReference type="ARBA" id="ARBA00022723"/>
    </source>
</evidence>
<evidence type="ECO:0000256" key="6">
    <source>
        <dbReference type="ARBA" id="ARBA00023211"/>
    </source>
</evidence>
<dbReference type="InterPro" id="IPR036291">
    <property type="entry name" value="NAD(P)-bd_dom_sf"/>
</dbReference>
<dbReference type="Gene3D" id="3.90.1820.10">
    <property type="entry name" value="AglA-like glucosidase"/>
    <property type="match status" value="1"/>
</dbReference>
<evidence type="ECO:0000256" key="4">
    <source>
        <dbReference type="ARBA" id="ARBA00022801"/>
    </source>
</evidence>
<comment type="cofactor">
    <cofactor evidence="9">
        <name>NAD(+)</name>
        <dbReference type="ChEBI" id="CHEBI:57540"/>
    </cofactor>
    <text evidence="9">Binds 1 NAD(+) per subunit.</text>
</comment>
<dbReference type="InterPro" id="IPR022616">
    <property type="entry name" value="Glyco_hydro_4_C"/>
</dbReference>
<evidence type="ECO:0000313" key="11">
    <source>
        <dbReference type="EMBL" id="GAA3572914.1"/>
    </source>
</evidence>
<accession>A0ABP6XUT8</accession>
<dbReference type="PANTHER" id="PTHR32092:SF6">
    <property type="entry name" value="ALPHA-GALACTOSIDASE"/>
    <property type="match status" value="1"/>
</dbReference>
<dbReference type="PRINTS" id="PR00732">
    <property type="entry name" value="GLHYDRLASE4"/>
</dbReference>
<dbReference type="Pfam" id="PF11975">
    <property type="entry name" value="Glyco_hydro_4C"/>
    <property type="match status" value="1"/>
</dbReference>
<dbReference type="Pfam" id="PF02056">
    <property type="entry name" value="Glyco_hydro_4"/>
    <property type="match status" value="1"/>
</dbReference>
<keyword evidence="5 9" id="KW-0520">NAD</keyword>
<keyword evidence="7" id="KW-0119">Carbohydrate metabolism</keyword>
<evidence type="ECO:0000313" key="12">
    <source>
        <dbReference type="Proteomes" id="UP001500767"/>
    </source>
</evidence>
<feature type="domain" description="Glycosyl hydrolase family 4 C-terminal" evidence="10">
    <location>
        <begin position="191"/>
        <end position="423"/>
    </location>
</feature>
<evidence type="ECO:0000259" key="10">
    <source>
        <dbReference type="Pfam" id="PF11975"/>
    </source>
</evidence>
<name>A0ABP6XUT8_9ACTN</name>
<keyword evidence="6" id="KW-0464">Manganese</keyword>
<dbReference type="Proteomes" id="UP001500767">
    <property type="component" value="Unassembled WGS sequence"/>
</dbReference>
<proteinExistence type="inferred from homology"/>
<keyword evidence="4 9" id="KW-0378">Hydrolase</keyword>
<evidence type="ECO:0000256" key="1">
    <source>
        <dbReference type="ARBA" id="ARBA00001936"/>
    </source>
</evidence>
<dbReference type="SUPFAM" id="SSF56327">
    <property type="entry name" value="LDH C-terminal domain-like"/>
    <property type="match status" value="1"/>
</dbReference>